<evidence type="ECO:0000313" key="1">
    <source>
        <dbReference type="Proteomes" id="UP000038045"/>
    </source>
</evidence>
<organism evidence="1 2">
    <name type="scientific">Parastrongyloides trichosuri</name>
    <name type="common">Possum-specific nematode worm</name>
    <dbReference type="NCBI Taxonomy" id="131310"/>
    <lineage>
        <taxon>Eukaryota</taxon>
        <taxon>Metazoa</taxon>
        <taxon>Ecdysozoa</taxon>
        <taxon>Nematoda</taxon>
        <taxon>Chromadorea</taxon>
        <taxon>Rhabditida</taxon>
        <taxon>Tylenchina</taxon>
        <taxon>Panagrolaimomorpha</taxon>
        <taxon>Strongyloidoidea</taxon>
        <taxon>Strongyloididae</taxon>
        <taxon>Parastrongyloides</taxon>
    </lineage>
</organism>
<dbReference type="STRING" id="131310.A0A0N4ZQV9"/>
<accession>A0A0N4ZQV9</accession>
<dbReference type="InterPro" id="IPR033490">
    <property type="entry name" value="LRP130"/>
</dbReference>
<dbReference type="GO" id="GO:0070129">
    <property type="term" value="P:regulation of mitochondrial translation"/>
    <property type="evidence" value="ECO:0007669"/>
    <property type="project" value="TreeGrafter"/>
</dbReference>
<sequence>MNQLRLTNVVRSQLLPKAYIHYSSISYQEQVVKKEFIPNDKFKRRDKNTRNNNPLNIKFGDFNLVLKKTQTFEDEQKKLIYKHSDALTSEATTIFEFLDQIEYGLFSKAVTMQKMSEFLKDENFDGSLLSDRRISVIFKISGEYNYSCDSYYKDTYTDIYFDLLKKRNANFGIESMNTYFKTKFDNGNPVNVLEFYELLSKYELEPNVETFEILGDVISKKGDSKGVMELIKTMKEVNLPVSTPMFGSLIESLVLSNQIEKARSVMLSFENKRNIVNVQTLKYSFIYGLAGANKFDALVKSLQELEKETDYTNDENILPLYEMLFLFARSSNNVEQVKKIESIIPKLMFSGTMKYNESLGKYYVKCLDFIKEGNIGIASTLLNMLPDSLKANVENKIVRNFIKKVDTSNDGKAIVDEAKLLSEFDVIENPLIKSLNRLNGNDLNKFMEIFEGFKQSKEYETLKDRFFVIKIELTKMLQELTKTKKVDNQLEIIDRMLTQISNIDKINHGEFENRQISTIKWFICNNYLSKNIQLYDRLAKIEGNNYIFNITSQLINGCLYNKQFDTLKELLNVIKENRIRMLPYPRNIFLVKNILLNPKTPIDVASICSSILSLSYDQKLSNDRKNEIIDIVKNIILNKNINESSIAAMVEQWSNDGRIVFTKQQTANIIDELTSLGLVSRQKYIDSLLQKSNTTLRWLGTKDILRLEKELLYLEGNKDIPEEKNPSLYLRSIIVGKHLHESPVNFEAVLEHITKIYESDKKAVINKISSIPTFTMEKLISSNQYGFADELWNVKNIKLDTHASLLYAFSLYLRKENDKMLSVFNKIKNQAENVNNQTIKILSKHFPDTNENMIEGYAKILQQHFNISDDMTNKMYIPIYEKKFKELLQNNKLEEAFETCKKICTINLMPYGQIDLMSTSIKNNNSQLFGQVFNWVKDTHSKFAAFIDASIALLENDKVELAEKTFTSVPNLLISSSKLDFIITREISLNNVNVLKFVLKIISNNDKTTDDMLDKIIGAIINIYGTLKL</sequence>
<dbReference type="GO" id="GO:0005739">
    <property type="term" value="C:mitochondrion"/>
    <property type="evidence" value="ECO:0007669"/>
    <property type="project" value="TreeGrafter"/>
</dbReference>
<name>A0A0N4ZQV9_PARTI</name>
<dbReference type="GO" id="GO:0003730">
    <property type="term" value="F:mRNA 3'-UTR binding"/>
    <property type="evidence" value="ECO:0007669"/>
    <property type="project" value="TreeGrafter"/>
</dbReference>
<dbReference type="GO" id="GO:0005634">
    <property type="term" value="C:nucleus"/>
    <property type="evidence" value="ECO:0007669"/>
    <property type="project" value="TreeGrafter"/>
</dbReference>
<reference evidence="2" key="1">
    <citation type="submission" date="2017-02" db="UniProtKB">
        <authorList>
            <consortium name="WormBaseParasite"/>
        </authorList>
    </citation>
    <scope>IDENTIFICATION</scope>
</reference>
<protein>
    <submittedName>
        <fullName evidence="2">PPR_long domain-containing protein</fullName>
    </submittedName>
</protein>
<evidence type="ECO:0000313" key="2">
    <source>
        <dbReference type="WBParaSite" id="PTRK_0001090000.1"/>
    </source>
</evidence>
<proteinExistence type="predicted"/>
<dbReference type="InterPro" id="IPR011990">
    <property type="entry name" value="TPR-like_helical_dom_sf"/>
</dbReference>
<dbReference type="Gene3D" id="1.25.40.10">
    <property type="entry name" value="Tetratricopeptide repeat domain"/>
    <property type="match status" value="1"/>
</dbReference>
<keyword evidence="1" id="KW-1185">Reference proteome</keyword>
<dbReference type="Proteomes" id="UP000038045">
    <property type="component" value="Unplaced"/>
</dbReference>
<dbReference type="AlphaFoldDB" id="A0A0N4ZQV9"/>
<dbReference type="PANTHER" id="PTHR46669:SF1">
    <property type="entry name" value="LEUCINE-RICH PPR MOTIF-CONTAINING PROTEIN, MITOCHONDRIAL"/>
    <property type="match status" value="1"/>
</dbReference>
<dbReference type="WBParaSite" id="PTRK_0001090000.1">
    <property type="protein sequence ID" value="PTRK_0001090000.1"/>
    <property type="gene ID" value="PTRK_0001090000"/>
</dbReference>
<dbReference type="PANTHER" id="PTHR46669">
    <property type="entry name" value="LEUCINE-RICH PPR MOTIF-CONTAINING PROTEIN, MITOCHONDRIAL"/>
    <property type="match status" value="1"/>
</dbReference>